<evidence type="ECO:0000313" key="3">
    <source>
        <dbReference type="WBParaSite" id="PDA_v2.g19823.t1"/>
    </source>
</evidence>
<evidence type="ECO:0000313" key="2">
    <source>
        <dbReference type="Proteomes" id="UP000887578"/>
    </source>
</evidence>
<reference evidence="3" key="1">
    <citation type="submission" date="2022-11" db="UniProtKB">
        <authorList>
            <consortium name="WormBaseParasite"/>
        </authorList>
    </citation>
    <scope>IDENTIFICATION</scope>
</reference>
<protein>
    <submittedName>
        <fullName evidence="3">Uncharacterized protein</fullName>
    </submittedName>
</protein>
<dbReference type="WBParaSite" id="PDA_v2.g19823.t1">
    <property type="protein sequence ID" value="PDA_v2.g19823.t1"/>
    <property type="gene ID" value="PDA_v2.g19823"/>
</dbReference>
<sequence>MGAFGAKRDPNSRVEVEVKEGTLKSESTLPLWEDGAKTNATQKGFGSFGQYRKNVGKVVDNHTFESEPKRILCEGIIPMANRGCILDQSGMTPFSSLRSQKTPVPESDPQSKTFISRQFAPSSETAGTNVLDRRRGIVAFVDGHEPKHDKASDGIISMLYDTSVLEKRGGAGFGDFRPLIHNSEGGYRMTYEEEMLCKSIIPYQVSVLKKAKDFFWHL</sequence>
<proteinExistence type="predicted"/>
<name>A0A914PMV9_9BILA</name>
<organism evidence="2 3">
    <name type="scientific">Panagrolaimus davidi</name>
    <dbReference type="NCBI Taxonomy" id="227884"/>
    <lineage>
        <taxon>Eukaryota</taxon>
        <taxon>Metazoa</taxon>
        <taxon>Ecdysozoa</taxon>
        <taxon>Nematoda</taxon>
        <taxon>Chromadorea</taxon>
        <taxon>Rhabditida</taxon>
        <taxon>Tylenchina</taxon>
        <taxon>Panagrolaimomorpha</taxon>
        <taxon>Panagrolaimoidea</taxon>
        <taxon>Panagrolaimidae</taxon>
        <taxon>Panagrolaimus</taxon>
    </lineage>
</organism>
<feature type="region of interest" description="Disordered" evidence="1">
    <location>
        <begin position="1"/>
        <end position="30"/>
    </location>
</feature>
<dbReference type="AlphaFoldDB" id="A0A914PMV9"/>
<dbReference type="Proteomes" id="UP000887578">
    <property type="component" value="Unplaced"/>
</dbReference>
<evidence type="ECO:0000256" key="1">
    <source>
        <dbReference type="SAM" id="MobiDB-lite"/>
    </source>
</evidence>
<accession>A0A914PMV9</accession>
<feature type="region of interest" description="Disordered" evidence="1">
    <location>
        <begin position="95"/>
        <end position="114"/>
    </location>
</feature>
<keyword evidence="2" id="KW-1185">Reference proteome</keyword>
<feature type="compositionally biased region" description="Basic and acidic residues" evidence="1">
    <location>
        <begin position="1"/>
        <end position="23"/>
    </location>
</feature>